<dbReference type="InterPro" id="IPR013783">
    <property type="entry name" value="Ig-like_fold"/>
</dbReference>
<keyword evidence="5" id="KW-1133">Transmembrane helix</keyword>
<accession>A0ABT3GH49</accession>
<dbReference type="Pfam" id="PF11999">
    <property type="entry name" value="Ice_binding"/>
    <property type="match status" value="2"/>
</dbReference>
<keyword evidence="8" id="KW-1185">Reference proteome</keyword>
<dbReference type="InterPro" id="IPR021884">
    <property type="entry name" value="Ice-bd_prot"/>
</dbReference>
<protein>
    <submittedName>
        <fullName evidence="7">Ice-binding family protein</fullName>
    </submittedName>
</protein>
<proteinExistence type="inferred from homology"/>
<comment type="caution">
    <text evidence="7">The sequence shown here is derived from an EMBL/GenBank/DDBJ whole genome shotgun (WGS) entry which is preliminary data.</text>
</comment>
<evidence type="ECO:0000256" key="3">
    <source>
        <dbReference type="ARBA" id="ARBA00022525"/>
    </source>
</evidence>
<evidence type="ECO:0000259" key="6">
    <source>
        <dbReference type="Pfam" id="PF17210"/>
    </source>
</evidence>
<dbReference type="Gene3D" id="2.60.40.10">
    <property type="entry name" value="Immunoglobulins"/>
    <property type="match status" value="2"/>
</dbReference>
<gene>
    <name evidence="7" type="ORF">OKA05_10265</name>
</gene>
<sequence>MINFKSRDDNPTHTYGSRLCAKVRLTLHGLVLAMVVAVPCGTLVAANPVPVDLGTSANFGALAGGAISGTGHVKGDVGSGTGAIAPAITSAGTIYPTGHAAATTALTDFATAYNDGKNRTPDVLLSAAAYELGGTTLKAGVHKIGAAATLASSVTLNAEGNPDAVFIIQIAGAFGATASVGNVVLANDARSKNVFWVVEGAVSMGAGTHMEGNILGGAAITFGATTTINGRALAGSPAGTITLATTVSVPVEPSVVGDRVWFDSNGNGIQEPAESTGFSNVPVTLMQMVLESLTIDLGTAANFGALSGGAISGSGNVAGNVGSGTGAIAPAITSTGTIYPTGHAVAMTALADFATAYNDGKNRTPDFLLSAAAYELGGTTLTPGVHKIGAAATLASSVTLDAQGDPEAVFIVQITGAFGTTASVGNVVLINDAKSANVFWIVEGAVSIGANSHMEGNILGGAAVTFGASTTISGRALAGSAAGTVAFATTVSAVTGTPPVGNPPPIVVANTVTDANGNYLFGNVQPGTYFVRWDLSGITNDFRTTTAEQGSDQALDSDSASGEVGGLVNGTEIEVLGGTTHLGVDLGLVETLPAIKAAAINELAPALVTYLLANYYSAENWAALQAAKTDGEIAIQAATDAAGVATAKNAALAAMDAVPTYAETLAAAKAPALNDLATALASYLETDYTAGNWTMLNDAKTNGTVAIDAATDPAGVATARNAALAAMDAVPTIAETLAVAKAAAMSDLATTLATYLEASYYTAEKWTMLTTAKTNGEIAINAATDLAGVTAAKDMALAAMQAAAETLRITDISRTAEGEVTLVISTTPNIPLTLQTSTDLKIWATIATPTPSTGSWTFVHDAELATGASRFYRAFTSP</sequence>
<keyword evidence="3" id="KW-0964">Secreted</keyword>
<feature type="transmembrane region" description="Helical" evidence="5">
    <location>
        <begin position="25"/>
        <end position="46"/>
    </location>
</feature>
<dbReference type="SUPFAM" id="SSF117074">
    <property type="entry name" value="Hypothetical protein PA1324"/>
    <property type="match status" value="2"/>
</dbReference>
<evidence type="ECO:0000256" key="5">
    <source>
        <dbReference type="SAM" id="Phobius"/>
    </source>
</evidence>
<dbReference type="InterPro" id="IPR033764">
    <property type="entry name" value="Sdr_B"/>
</dbReference>
<dbReference type="RefSeq" id="WP_264487042.1">
    <property type="nucleotide sequence ID" value="NZ_JAPDDT010000003.1"/>
</dbReference>
<evidence type="ECO:0000256" key="2">
    <source>
        <dbReference type="ARBA" id="ARBA00005445"/>
    </source>
</evidence>
<keyword evidence="5" id="KW-0812">Transmembrane</keyword>
<keyword evidence="4" id="KW-0732">Signal</keyword>
<dbReference type="Proteomes" id="UP001320876">
    <property type="component" value="Unassembled WGS sequence"/>
</dbReference>
<name>A0ABT3GH49_9BACT</name>
<dbReference type="EMBL" id="JAPDDT010000003">
    <property type="protein sequence ID" value="MCW1922936.1"/>
    <property type="molecule type" value="Genomic_DNA"/>
</dbReference>
<evidence type="ECO:0000313" key="7">
    <source>
        <dbReference type="EMBL" id="MCW1922936.1"/>
    </source>
</evidence>
<reference evidence="7 8" key="1">
    <citation type="submission" date="2022-10" db="EMBL/GenBank/DDBJ databases">
        <title>Luteolibacter arcticus strain CCTCC AB 2014275, whole genome shotgun sequencing project.</title>
        <authorList>
            <person name="Zhao G."/>
            <person name="Shen L."/>
        </authorList>
    </citation>
    <scope>NUCLEOTIDE SEQUENCE [LARGE SCALE GENOMIC DNA]</scope>
    <source>
        <strain evidence="7 8">CCTCC AB 2014275</strain>
    </source>
</reference>
<comment type="similarity">
    <text evidence="2">Belongs to the ice-binding protein family.</text>
</comment>
<evidence type="ECO:0000313" key="8">
    <source>
        <dbReference type="Proteomes" id="UP001320876"/>
    </source>
</evidence>
<organism evidence="7 8">
    <name type="scientific">Luteolibacter arcticus</name>
    <dbReference type="NCBI Taxonomy" id="1581411"/>
    <lineage>
        <taxon>Bacteria</taxon>
        <taxon>Pseudomonadati</taxon>
        <taxon>Verrucomicrobiota</taxon>
        <taxon>Verrucomicrobiia</taxon>
        <taxon>Verrucomicrobiales</taxon>
        <taxon>Verrucomicrobiaceae</taxon>
        <taxon>Luteolibacter</taxon>
    </lineage>
</organism>
<comment type="subcellular location">
    <subcellularLocation>
        <location evidence="1">Secreted</location>
    </subcellularLocation>
</comment>
<evidence type="ECO:0000256" key="4">
    <source>
        <dbReference type="ARBA" id="ARBA00022729"/>
    </source>
</evidence>
<evidence type="ECO:0000256" key="1">
    <source>
        <dbReference type="ARBA" id="ARBA00004613"/>
    </source>
</evidence>
<dbReference type="Pfam" id="PF17210">
    <property type="entry name" value="SdrD_B"/>
    <property type="match status" value="1"/>
</dbReference>
<feature type="domain" description="SD-repeat containing protein B" evidence="6">
    <location>
        <begin position="507"/>
        <end position="561"/>
    </location>
</feature>
<keyword evidence="5" id="KW-0472">Membrane</keyword>